<feature type="signal peptide" evidence="1">
    <location>
        <begin position="1"/>
        <end position="24"/>
    </location>
</feature>
<feature type="chain" id="PRO_5012822515" description="DUF4595 domain-containing protein" evidence="1">
    <location>
        <begin position="25"/>
        <end position="240"/>
    </location>
</feature>
<gene>
    <name evidence="2" type="ORF">A3860_33645</name>
</gene>
<dbReference type="RefSeq" id="WP_081153213.1">
    <property type="nucleotide sequence ID" value="NZ_LVYD01000063.1"/>
</dbReference>
<reference evidence="2 3" key="1">
    <citation type="submission" date="2016-03" db="EMBL/GenBank/DDBJ databases">
        <title>Niastella vici sp. nov., isolated from farmland soil.</title>
        <authorList>
            <person name="Chen L."/>
            <person name="Wang D."/>
            <person name="Yang S."/>
            <person name="Wang G."/>
        </authorList>
    </citation>
    <scope>NUCLEOTIDE SEQUENCE [LARGE SCALE GENOMIC DNA]</scope>
    <source>
        <strain evidence="2 3">DJ57</strain>
    </source>
</reference>
<evidence type="ECO:0000313" key="3">
    <source>
        <dbReference type="Proteomes" id="UP000192796"/>
    </source>
</evidence>
<sequence>MKFITTSMAVATAFIFLISPSCSKKSSSSPSCKLITVIDQYGSTTNTINISYNNDGKISTIQGTGSSPFKKVFTYSGNLMMITTSNASSVTATDSVVLNSDGLISYSMRKDASNIKTVYTYTYSGSQLLKSTYQYNGGSIQTTTYTFTNGDLTGSAEGSNTAVYNYYTDKNSADGDFLKLVQLLNYGGLYVKNAHLIKGFQQGSTVENFNYTYDNTGKITGLTATTGSNIENVTFQYNCN</sequence>
<name>A0A1V9FQE0_9BACT</name>
<organism evidence="2 3">
    <name type="scientific">Niastella vici</name>
    <dbReference type="NCBI Taxonomy" id="1703345"/>
    <lineage>
        <taxon>Bacteria</taxon>
        <taxon>Pseudomonadati</taxon>
        <taxon>Bacteroidota</taxon>
        <taxon>Chitinophagia</taxon>
        <taxon>Chitinophagales</taxon>
        <taxon>Chitinophagaceae</taxon>
        <taxon>Niastella</taxon>
    </lineage>
</organism>
<dbReference type="EMBL" id="LVYD01000063">
    <property type="protein sequence ID" value="OQP60466.1"/>
    <property type="molecule type" value="Genomic_DNA"/>
</dbReference>
<comment type="caution">
    <text evidence="2">The sequence shown here is derived from an EMBL/GenBank/DDBJ whole genome shotgun (WGS) entry which is preliminary data.</text>
</comment>
<protein>
    <recommendedName>
        <fullName evidence="4">DUF4595 domain-containing protein</fullName>
    </recommendedName>
</protein>
<evidence type="ECO:0000313" key="2">
    <source>
        <dbReference type="EMBL" id="OQP60466.1"/>
    </source>
</evidence>
<accession>A0A1V9FQE0</accession>
<evidence type="ECO:0008006" key="4">
    <source>
        <dbReference type="Google" id="ProtNLM"/>
    </source>
</evidence>
<evidence type="ECO:0000256" key="1">
    <source>
        <dbReference type="SAM" id="SignalP"/>
    </source>
</evidence>
<proteinExistence type="predicted"/>
<dbReference type="AlphaFoldDB" id="A0A1V9FQE0"/>
<dbReference type="Proteomes" id="UP000192796">
    <property type="component" value="Unassembled WGS sequence"/>
</dbReference>
<keyword evidence="3" id="KW-1185">Reference proteome</keyword>
<keyword evidence="1" id="KW-0732">Signal</keyword>